<dbReference type="EMBL" id="JASUZV010000005">
    <property type="protein sequence ID" value="MDL5043439.1"/>
    <property type="molecule type" value="Genomic_DNA"/>
</dbReference>
<accession>A0ABT7LS31</accession>
<evidence type="ECO:0008006" key="4">
    <source>
        <dbReference type="Google" id="ProtNLM"/>
    </source>
</evidence>
<sequence>MSKRNIIISVILACLVITGTGFGAFYYWGTHHLDSVVPGKVYQYSSSLNGEVNNRVMYVAFQEGGNKAIVGQDRTTVLNAAKSQGDFDKAYNDQSAKWEYSVTKTTLTLGKKENDQVSQWQYNKVFAYGDHFTSKDFFYQIAKGGQGEVKQKMTFKEIQ</sequence>
<proteinExistence type="predicted"/>
<keyword evidence="3" id="KW-1185">Reference proteome</keyword>
<feature type="transmembrane region" description="Helical" evidence="1">
    <location>
        <begin position="7"/>
        <end position="28"/>
    </location>
</feature>
<gene>
    <name evidence="2" type="ORF">QRD39_04855</name>
</gene>
<dbReference type="Proteomes" id="UP001529255">
    <property type="component" value="Unassembled WGS sequence"/>
</dbReference>
<evidence type="ECO:0000313" key="2">
    <source>
        <dbReference type="EMBL" id="MDL5043439.1"/>
    </source>
</evidence>
<reference evidence="2 3" key="1">
    <citation type="submission" date="2023-06" db="EMBL/GenBank/DDBJ databases">
        <title>A potential novel species of Streptococcus isolated from human milk sample.</title>
        <authorList>
            <person name="Nguyen H.V."/>
            <person name="Trinh A.T.V."/>
            <person name="Hoang A.T.L."/>
            <person name="Bui L.N.H."/>
            <person name="Tran Q.T.L."/>
            <person name="Trinh T."/>
        </authorList>
    </citation>
    <scope>NUCLEOTIDE SEQUENCE [LARGE SCALE GENOMIC DNA]</scope>
    <source>
        <strain evidence="2 3">VTCC 12812</strain>
    </source>
</reference>
<name>A0ABT7LS31_9STRE</name>
<evidence type="ECO:0000256" key="1">
    <source>
        <dbReference type="SAM" id="Phobius"/>
    </source>
</evidence>
<keyword evidence="1" id="KW-0812">Transmembrane</keyword>
<evidence type="ECO:0000313" key="3">
    <source>
        <dbReference type="Proteomes" id="UP001529255"/>
    </source>
</evidence>
<organism evidence="2 3">
    <name type="scientific">Streptococcus raffinosi</name>
    <dbReference type="NCBI Taxonomy" id="3053355"/>
    <lineage>
        <taxon>Bacteria</taxon>
        <taxon>Bacillati</taxon>
        <taxon>Bacillota</taxon>
        <taxon>Bacilli</taxon>
        <taxon>Lactobacillales</taxon>
        <taxon>Streptococcaceae</taxon>
        <taxon>Streptococcus</taxon>
    </lineage>
</organism>
<keyword evidence="1" id="KW-1133">Transmembrane helix</keyword>
<keyword evidence="1" id="KW-0472">Membrane</keyword>
<comment type="caution">
    <text evidence="2">The sequence shown here is derived from an EMBL/GenBank/DDBJ whole genome shotgun (WGS) entry which is preliminary data.</text>
</comment>
<protein>
    <recommendedName>
        <fullName evidence="4">Valyl-tRNA synthetase</fullName>
    </recommendedName>
</protein>
<dbReference type="RefSeq" id="WP_008534230.1">
    <property type="nucleotide sequence ID" value="NZ_JASUZV010000005.1"/>
</dbReference>